<keyword evidence="1" id="KW-0540">Nuclease</keyword>
<organism evidence="7 8">
    <name type="scientific">Sphingomonas oligophenolica</name>
    <dbReference type="NCBI Taxonomy" id="301154"/>
    <lineage>
        <taxon>Bacteria</taxon>
        <taxon>Pseudomonadati</taxon>
        <taxon>Pseudomonadota</taxon>
        <taxon>Alphaproteobacteria</taxon>
        <taxon>Sphingomonadales</taxon>
        <taxon>Sphingomonadaceae</taxon>
        <taxon>Sphingomonas</taxon>
    </lineage>
</organism>
<accession>A0ABU9Y212</accession>
<dbReference type="CDD" id="cd11010">
    <property type="entry name" value="S1-P1_nuclease"/>
    <property type="match status" value="1"/>
</dbReference>
<protein>
    <submittedName>
        <fullName evidence="7">S1/P1 nuclease</fullName>
    </submittedName>
</protein>
<evidence type="ECO:0000256" key="5">
    <source>
        <dbReference type="ARBA" id="ARBA00023157"/>
    </source>
</evidence>
<evidence type="ECO:0000313" key="7">
    <source>
        <dbReference type="EMBL" id="MEN2789840.1"/>
    </source>
</evidence>
<dbReference type="InterPro" id="IPR008947">
    <property type="entry name" value="PLipase_C/P1_nuclease_dom_sf"/>
</dbReference>
<dbReference type="EMBL" id="JBDIME010000006">
    <property type="protein sequence ID" value="MEN2789840.1"/>
    <property type="molecule type" value="Genomic_DNA"/>
</dbReference>
<proteinExistence type="predicted"/>
<keyword evidence="8" id="KW-1185">Reference proteome</keyword>
<evidence type="ECO:0000256" key="3">
    <source>
        <dbReference type="ARBA" id="ARBA00022759"/>
    </source>
</evidence>
<evidence type="ECO:0000256" key="2">
    <source>
        <dbReference type="ARBA" id="ARBA00022723"/>
    </source>
</evidence>
<dbReference type="PANTHER" id="PTHR33146">
    <property type="entry name" value="ENDONUCLEASE 4"/>
    <property type="match status" value="1"/>
</dbReference>
<keyword evidence="4" id="KW-0378">Hydrolase</keyword>
<keyword evidence="3" id="KW-0255">Endonuclease</keyword>
<keyword evidence="5" id="KW-1015">Disulfide bond</keyword>
<reference evidence="7 8" key="1">
    <citation type="submission" date="2024-05" db="EMBL/GenBank/DDBJ databases">
        <authorList>
            <person name="Liu Q."/>
            <person name="Xin Y.-H."/>
        </authorList>
    </citation>
    <scope>NUCLEOTIDE SEQUENCE [LARGE SCALE GENOMIC DNA]</scope>
    <source>
        <strain evidence="7 8">CGMCC 1.10181</strain>
    </source>
</reference>
<keyword evidence="2" id="KW-0479">Metal-binding</keyword>
<evidence type="ECO:0000256" key="6">
    <source>
        <dbReference type="ARBA" id="ARBA00023180"/>
    </source>
</evidence>
<keyword evidence="6" id="KW-0325">Glycoprotein</keyword>
<dbReference type="Pfam" id="PF02265">
    <property type="entry name" value="S1-P1_nuclease"/>
    <property type="match status" value="1"/>
</dbReference>
<evidence type="ECO:0000256" key="1">
    <source>
        <dbReference type="ARBA" id="ARBA00022722"/>
    </source>
</evidence>
<dbReference type="InterPro" id="IPR003154">
    <property type="entry name" value="S1/P1nuclease"/>
</dbReference>
<dbReference type="SUPFAM" id="SSF48537">
    <property type="entry name" value="Phospholipase C/P1 nuclease"/>
    <property type="match status" value="1"/>
</dbReference>
<dbReference type="RefSeq" id="WP_343891371.1">
    <property type="nucleotide sequence ID" value="NZ_BAAAEH010000040.1"/>
</dbReference>
<name>A0ABU9Y212_9SPHN</name>
<evidence type="ECO:0000313" key="8">
    <source>
        <dbReference type="Proteomes" id="UP001419910"/>
    </source>
</evidence>
<comment type="caution">
    <text evidence="7">The sequence shown here is derived from an EMBL/GenBank/DDBJ whole genome shotgun (WGS) entry which is preliminary data.</text>
</comment>
<dbReference type="Proteomes" id="UP001419910">
    <property type="component" value="Unassembled WGS sequence"/>
</dbReference>
<evidence type="ECO:0000256" key="4">
    <source>
        <dbReference type="ARBA" id="ARBA00022801"/>
    </source>
</evidence>
<gene>
    <name evidence="7" type="ORF">ABC974_09400</name>
</gene>
<dbReference type="Gene3D" id="1.10.575.10">
    <property type="entry name" value="P1 Nuclease"/>
    <property type="match status" value="1"/>
</dbReference>
<sequence length="302" mass="32099">MKTSFTCLVVATIVTVVPAPVFAWGSEGHILVAAIARSRLTPETVAKIDAILAQDHDTLTPPDMLSRSTWADAWRGAGHRETAEWHFVDVELGHPDFDAACYGHPAPATPPSTGPAQDCIVDKVAQFAQELGARDTPPAERILALKYVLHFVGDLHQPLHVADNHDRGGNCVHIALGGQRTVNLHSYWDTVVVSELGSDARDILGKLESGITSDQAAAWSAGDFGSWAKETNGVAVSVAYSFKTPPRCEIDMVPLDLPAGYDGRAQAAASLQLRRAGVRLAVVLEKALGPLAIEAVGPKAGQ</sequence>
<dbReference type="PANTHER" id="PTHR33146:SF26">
    <property type="entry name" value="ENDONUCLEASE 4"/>
    <property type="match status" value="1"/>
</dbReference>